<dbReference type="HOGENOM" id="CLU_2767619_0_0_0"/>
<proteinExistence type="predicted"/>
<organism evidence="1 2">
    <name type="scientific">Blastopirellula marina DSM 3645</name>
    <dbReference type="NCBI Taxonomy" id="314230"/>
    <lineage>
        <taxon>Bacteria</taxon>
        <taxon>Pseudomonadati</taxon>
        <taxon>Planctomycetota</taxon>
        <taxon>Planctomycetia</taxon>
        <taxon>Pirellulales</taxon>
        <taxon>Pirellulaceae</taxon>
        <taxon>Blastopirellula</taxon>
    </lineage>
</organism>
<gene>
    <name evidence="1" type="ORF">DSM3645_18371</name>
</gene>
<evidence type="ECO:0000313" key="1">
    <source>
        <dbReference type="EMBL" id="EAQ78329.1"/>
    </source>
</evidence>
<reference evidence="1 2" key="1">
    <citation type="submission" date="2006-02" db="EMBL/GenBank/DDBJ databases">
        <authorList>
            <person name="Amann R."/>
            <person name="Ferriera S."/>
            <person name="Johnson J."/>
            <person name="Kravitz S."/>
            <person name="Halpern A."/>
            <person name="Remington K."/>
            <person name="Beeson K."/>
            <person name="Tran B."/>
            <person name="Rogers Y.-H."/>
            <person name="Friedman R."/>
            <person name="Venter J.C."/>
        </authorList>
    </citation>
    <scope>NUCLEOTIDE SEQUENCE [LARGE SCALE GENOMIC DNA]</scope>
    <source>
        <strain evidence="1 2">DSM 3645</strain>
    </source>
</reference>
<accession>A3ZYW8</accession>
<protein>
    <submittedName>
        <fullName evidence="1">Uncharacterized protein</fullName>
    </submittedName>
</protein>
<sequence length="69" mass="7717">MLNWAIWQPMPSRWIGRLDWTGPLTFFFVEIPPLCPSVNLGSLSTGTESLDRTGPHAFFSSKRPNLPGS</sequence>
<evidence type="ECO:0000313" key="2">
    <source>
        <dbReference type="Proteomes" id="UP000004358"/>
    </source>
</evidence>
<name>A3ZYW8_9BACT</name>
<comment type="caution">
    <text evidence="1">The sequence shown here is derived from an EMBL/GenBank/DDBJ whole genome shotgun (WGS) entry which is preliminary data.</text>
</comment>
<dbReference type="EMBL" id="AANZ01000022">
    <property type="protein sequence ID" value="EAQ78329.1"/>
    <property type="molecule type" value="Genomic_DNA"/>
</dbReference>
<dbReference type="Proteomes" id="UP000004358">
    <property type="component" value="Unassembled WGS sequence"/>
</dbReference>
<dbReference type="AlphaFoldDB" id="A3ZYW8"/>